<dbReference type="AlphaFoldDB" id="C8PGQ7"/>
<gene>
    <name evidence="1" type="ORF">CAMGR0001_1052</name>
</gene>
<dbReference type="EMBL" id="ACYG01000019">
    <property type="protein sequence ID" value="EEV18295.1"/>
    <property type="molecule type" value="Genomic_DNA"/>
</dbReference>
<evidence type="ECO:0000313" key="1">
    <source>
        <dbReference type="EMBL" id="EEV18295.1"/>
    </source>
</evidence>
<dbReference type="Proteomes" id="UP000005709">
    <property type="component" value="Unassembled WGS sequence"/>
</dbReference>
<reference evidence="1 2" key="1">
    <citation type="submission" date="2009-07" db="EMBL/GenBank/DDBJ databases">
        <authorList>
            <person name="Madupu R."/>
            <person name="Sebastian Y."/>
            <person name="Durkin A.S."/>
            <person name="Torralba M."/>
            <person name="Methe B."/>
            <person name="Sutton G.G."/>
            <person name="Strausberg R.L."/>
            <person name="Nelson K.E."/>
        </authorList>
    </citation>
    <scope>NUCLEOTIDE SEQUENCE [LARGE SCALE GENOMIC DNA]</scope>
    <source>
        <strain evidence="1 2">RM3268</strain>
    </source>
</reference>
<sequence>MIVQNSVDVEFHQVRFSFRGVKFHLRNFRIKFRIEFRPLNYKDNSDFTC</sequence>
<organism evidence="1 2">
    <name type="scientific">Campylobacter gracilis RM3268</name>
    <dbReference type="NCBI Taxonomy" id="553220"/>
    <lineage>
        <taxon>Bacteria</taxon>
        <taxon>Pseudomonadati</taxon>
        <taxon>Campylobacterota</taxon>
        <taxon>Epsilonproteobacteria</taxon>
        <taxon>Campylobacterales</taxon>
        <taxon>Campylobacteraceae</taxon>
        <taxon>Campylobacter</taxon>
    </lineage>
</organism>
<accession>C8PGQ7</accession>
<keyword evidence="2" id="KW-1185">Reference proteome</keyword>
<comment type="caution">
    <text evidence="1">The sequence shown here is derived from an EMBL/GenBank/DDBJ whole genome shotgun (WGS) entry which is preliminary data.</text>
</comment>
<protein>
    <submittedName>
        <fullName evidence="1">Uncharacterized protein</fullName>
    </submittedName>
</protein>
<name>C8PGQ7_9BACT</name>
<proteinExistence type="predicted"/>
<evidence type="ECO:0000313" key="2">
    <source>
        <dbReference type="Proteomes" id="UP000005709"/>
    </source>
</evidence>